<name>A0A2P6RE02_ROSCH</name>
<accession>A0A2P6RE02</accession>
<organism evidence="1 2">
    <name type="scientific">Rosa chinensis</name>
    <name type="common">China rose</name>
    <dbReference type="NCBI Taxonomy" id="74649"/>
    <lineage>
        <taxon>Eukaryota</taxon>
        <taxon>Viridiplantae</taxon>
        <taxon>Streptophyta</taxon>
        <taxon>Embryophyta</taxon>
        <taxon>Tracheophyta</taxon>
        <taxon>Spermatophyta</taxon>
        <taxon>Magnoliopsida</taxon>
        <taxon>eudicotyledons</taxon>
        <taxon>Gunneridae</taxon>
        <taxon>Pentapetalae</taxon>
        <taxon>rosids</taxon>
        <taxon>fabids</taxon>
        <taxon>Rosales</taxon>
        <taxon>Rosaceae</taxon>
        <taxon>Rosoideae</taxon>
        <taxon>Rosoideae incertae sedis</taxon>
        <taxon>Rosa</taxon>
    </lineage>
</organism>
<dbReference type="AlphaFoldDB" id="A0A2P6RE02"/>
<comment type="caution">
    <text evidence="1">The sequence shown here is derived from an EMBL/GenBank/DDBJ whole genome shotgun (WGS) entry which is preliminary data.</text>
</comment>
<gene>
    <name evidence="1" type="ORF">RchiOBHm_Chr3g0481761</name>
</gene>
<proteinExistence type="predicted"/>
<protein>
    <submittedName>
        <fullName evidence="1">Uncharacterized protein</fullName>
    </submittedName>
</protein>
<dbReference type="Gramene" id="PRQ44667">
    <property type="protein sequence ID" value="PRQ44667"/>
    <property type="gene ID" value="RchiOBHm_Chr3g0481761"/>
</dbReference>
<dbReference type="Proteomes" id="UP000238479">
    <property type="component" value="Chromosome 3"/>
</dbReference>
<reference evidence="1 2" key="1">
    <citation type="journal article" date="2018" name="Nat. Genet.">
        <title>The Rosa genome provides new insights in the design of modern roses.</title>
        <authorList>
            <person name="Bendahmane M."/>
        </authorList>
    </citation>
    <scope>NUCLEOTIDE SEQUENCE [LARGE SCALE GENOMIC DNA]</scope>
    <source>
        <strain evidence="2">cv. Old Blush</strain>
    </source>
</reference>
<sequence length="93" mass="11162">MKNKGCRVNNFTSISDCLHDGIDYCLGSYKLLEIDYCLCFYNCWIEYRMFNNLGIDYFMCCNYLDKRILDLSPRFIDMTYACPNQWDIVILFQ</sequence>
<keyword evidence="2" id="KW-1185">Reference proteome</keyword>
<dbReference type="EMBL" id="PDCK01000041">
    <property type="protein sequence ID" value="PRQ44667.1"/>
    <property type="molecule type" value="Genomic_DNA"/>
</dbReference>
<evidence type="ECO:0000313" key="1">
    <source>
        <dbReference type="EMBL" id="PRQ44667.1"/>
    </source>
</evidence>
<evidence type="ECO:0000313" key="2">
    <source>
        <dbReference type="Proteomes" id="UP000238479"/>
    </source>
</evidence>